<evidence type="ECO:0000256" key="1">
    <source>
        <dbReference type="SAM" id="Phobius"/>
    </source>
</evidence>
<name>A0ABV2KCL5_SPOPS</name>
<gene>
    <name evidence="2" type="ORF">ABIC55_002956</name>
</gene>
<proteinExistence type="predicted"/>
<evidence type="ECO:0000313" key="2">
    <source>
        <dbReference type="EMBL" id="MET3657859.1"/>
    </source>
</evidence>
<keyword evidence="3" id="KW-1185">Reference proteome</keyword>
<reference evidence="2 3" key="1">
    <citation type="submission" date="2024-06" db="EMBL/GenBank/DDBJ databases">
        <title>Sorghum-associated microbial communities from plants grown in Nebraska, USA.</title>
        <authorList>
            <person name="Schachtman D."/>
        </authorList>
    </citation>
    <scope>NUCLEOTIDE SEQUENCE [LARGE SCALE GENOMIC DNA]</scope>
    <source>
        <strain evidence="2 3">1288</strain>
    </source>
</reference>
<keyword evidence="1" id="KW-0472">Membrane</keyword>
<dbReference type="Proteomes" id="UP001549104">
    <property type="component" value="Unassembled WGS sequence"/>
</dbReference>
<keyword evidence="1" id="KW-0812">Transmembrane</keyword>
<organism evidence="2 3">
    <name type="scientific">Sporosarcina psychrophila</name>
    <name type="common">Bacillus psychrophilus</name>
    <dbReference type="NCBI Taxonomy" id="1476"/>
    <lineage>
        <taxon>Bacteria</taxon>
        <taxon>Bacillati</taxon>
        <taxon>Bacillota</taxon>
        <taxon>Bacilli</taxon>
        <taxon>Bacillales</taxon>
        <taxon>Caryophanaceae</taxon>
        <taxon>Sporosarcina</taxon>
    </lineage>
</organism>
<dbReference type="EMBL" id="JBEPME010000004">
    <property type="protein sequence ID" value="MET3657859.1"/>
    <property type="molecule type" value="Genomic_DNA"/>
</dbReference>
<feature type="transmembrane region" description="Helical" evidence="1">
    <location>
        <begin position="35"/>
        <end position="53"/>
    </location>
</feature>
<protein>
    <submittedName>
        <fullName evidence="2">Uncharacterized protein</fullName>
    </submittedName>
</protein>
<sequence length="61" mass="6810">MFKSEVTNKVLDIILLLVLISIILSLQAGSTLAKAFAITIFSARILFDIYKIMKIKKPKAD</sequence>
<keyword evidence="1" id="KW-1133">Transmembrane helix</keyword>
<dbReference type="RefSeq" id="WP_354313598.1">
    <property type="nucleotide sequence ID" value="NZ_JBEPME010000004.1"/>
</dbReference>
<evidence type="ECO:0000313" key="3">
    <source>
        <dbReference type="Proteomes" id="UP001549104"/>
    </source>
</evidence>
<comment type="caution">
    <text evidence="2">The sequence shown here is derived from an EMBL/GenBank/DDBJ whole genome shotgun (WGS) entry which is preliminary data.</text>
</comment>
<accession>A0ABV2KCL5</accession>